<dbReference type="InterPro" id="IPR005361">
    <property type="entry name" value="UPF0158"/>
</dbReference>
<dbReference type="EMBL" id="WEID01000124">
    <property type="protein sequence ID" value="KAB8125834.1"/>
    <property type="molecule type" value="Genomic_DNA"/>
</dbReference>
<accession>A0A7C8KPN9</accession>
<comment type="caution">
    <text evidence="1">The sequence shown here is derived from an EMBL/GenBank/DDBJ whole genome shotgun (WGS) entry which is preliminary data.</text>
</comment>
<dbReference type="Pfam" id="PF03682">
    <property type="entry name" value="UPF0158"/>
    <property type="match status" value="1"/>
</dbReference>
<reference evidence="1 2" key="1">
    <citation type="submission" date="2019-10" db="EMBL/GenBank/DDBJ databases">
        <title>Gracilibacillus sp. nov. isolated from rice seeds.</title>
        <authorList>
            <person name="He S."/>
        </authorList>
    </citation>
    <scope>NUCLEOTIDE SEQUENCE [LARGE SCALE GENOMIC DNA]</scope>
    <source>
        <strain evidence="1 2">TD8</strain>
    </source>
</reference>
<name>A0A7C8KPN9_9BACI</name>
<dbReference type="AlphaFoldDB" id="A0A7C8KPN9"/>
<protein>
    <submittedName>
        <fullName evidence="1">Uncharacterized protein</fullName>
    </submittedName>
</protein>
<dbReference type="OrthoDB" id="48384at2"/>
<sequence length="155" mass="18677">MNTKVKIDEILVAMDMQSYDNINLLHINTGNVVHVLREFLTMAEDGESIDDLYDWQQEQMELAYDIIENDDNYLDLPTEFEIHEYSMMEDFCFTIENPAFQNKLLHTIRGKGAFRRFKDKINELDIEQDWYAYRDECYKQIAREFCEKNNLEYED</sequence>
<keyword evidence="2" id="KW-1185">Reference proteome</keyword>
<organism evidence="1 2">
    <name type="scientific">Gracilibacillus oryzae</name>
    <dbReference type="NCBI Taxonomy" id="1672701"/>
    <lineage>
        <taxon>Bacteria</taxon>
        <taxon>Bacillati</taxon>
        <taxon>Bacillota</taxon>
        <taxon>Bacilli</taxon>
        <taxon>Bacillales</taxon>
        <taxon>Bacillaceae</taxon>
        <taxon>Gracilibacillus</taxon>
    </lineage>
</organism>
<dbReference type="RefSeq" id="WP_153406936.1">
    <property type="nucleotide sequence ID" value="NZ_ML762457.1"/>
</dbReference>
<proteinExistence type="predicted"/>
<evidence type="ECO:0000313" key="2">
    <source>
        <dbReference type="Proteomes" id="UP000480246"/>
    </source>
</evidence>
<evidence type="ECO:0000313" key="1">
    <source>
        <dbReference type="EMBL" id="KAB8125834.1"/>
    </source>
</evidence>
<dbReference type="Proteomes" id="UP000480246">
    <property type="component" value="Unassembled WGS sequence"/>
</dbReference>
<gene>
    <name evidence="1" type="ORF">F9U64_21510</name>
</gene>